<reference evidence="4 5" key="1">
    <citation type="submission" date="2019-01" db="EMBL/GenBank/DDBJ databases">
        <title>Sequencing of cultivated peanut Arachis hypogaea provides insights into genome evolution and oil improvement.</title>
        <authorList>
            <person name="Chen X."/>
        </authorList>
    </citation>
    <scope>NUCLEOTIDE SEQUENCE [LARGE SCALE GENOMIC DNA]</scope>
    <source>
        <strain evidence="5">cv. Fuhuasheng</strain>
        <tissue evidence="4">Leaves</tissue>
    </source>
</reference>
<proteinExistence type="predicted"/>
<keyword evidence="5" id="KW-1185">Reference proteome</keyword>
<name>A0A445D3A0_ARAHY</name>
<dbReference type="InterPro" id="IPR058594">
    <property type="entry name" value="PB1-like_dom_pln"/>
</dbReference>
<dbReference type="InterPro" id="IPR004332">
    <property type="entry name" value="Transposase_MuDR"/>
</dbReference>
<dbReference type="AlphaFoldDB" id="A0A445D3A0"/>
<comment type="caution">
    <text evidence="4">The sequence shown here is derived from an EMBL/GenBank/DDBJ whole genome shotgun (WGS) entry which is preliminary data.</text>
</comment>
<sequence length="406" mass="46571">MGSFTLTVYHGGRFGYEEGTFRYLGGEKTVIEDVDSDCWSLFEAYAELRQFGYTREDISALWYKDPGSEWIENALKLFATDKDALKMCKIANLRGHVEVFVMHVVEDAEEFPEAGFIDVGGRTEENLGNELVVYEGEKDEEMENDDVQKGSERDKLDTDVGAENELAETNSDDDSDDEEFIPSDPEGDSAEEVHFTDSDEEYDDESGFEIDTTVKGSKRVDKDKGVMNGDFSDEEGFNSEEVDLEYELGVGSVDEEVEGEDKNEARCYPIHKDCKDMNSYKWEVGTFFASREEFKDTVTSYAVQTRRGLRYAKLDLVRVRAVCQPGCPFWLYAAKMKEEETWQLRSVNLKHTCGQSHRVGIMHTSWLSRAFKKKVEHNPRVQIKELVNKAQRKWNLTVTKKKEKRT</sequence>
<evidence type="ECO:0000259" key="3">
    <source>
        <dbReference type="Pfam" id="PF26130"/>
    </source>
</evidence>
<feature type="domain" description="PB1-like" evidence="3">
    <location>
        <begin position="3"/>
        <end position="103"/>
    </location>
</feature>
<evidence type="ECO:0000313" key="5">
    <source>
        <dbReference type="Proteomes" id="UP000289738"/>
    </source>
</evidence>
<feature type="region of interest" description="Disordered" evidence="1">
    <location>
        <begin position="134"/>
        <end position="208"/>
    </location>
</feature>
<dbReference type="Pfam" id="PF03108">
    <property type="entry name" value="DBD_Tnp_Mut"/>
    <property type="match status" value="1"/>
</dbReference>
<dbReference type="Proteomes" id="UP000289738">
    <property type="component" value="Chromosome A05"/>
</dbReference>
<dbReference type="PANTHER" id="PTHR31973">
    <property type="entry name" value="POLYPROTEIN, PUTATIVE-RELATED"/>
    <property type="match status" value="1"/>
</dbReference>
<organism evidence="4 5">
    <name type="scientific">Arachis hypogaea</name>
    <name type="common">Peanut</name>
    <dbReference type="NCBI Taxonomy" id="3818"/>
    <lineage>
        <taxon>Eukaryota</taxon>
        <taxon>Viridiplantae</taxon>
        <taxon>Streptophyta</taxon>
        <taxon>Embryophyta</taxon>
        <taxon>Tracheophyta</taxon>
        <taxon>Spermatophyta</taxon>
        <taxon>Magnoliopsida</taxon>
        <taxon>eudicotyledons</taxon>
        <taxon>Gunneridae</taxon>
        <taxon>Pentapetalae</taxon>
        <taxon>rosids</taxon>
        <taxon>fabids</taxon>
        <taxon>Fabales</taxon>
        <taxon>Fabaceae</taxon>
        <taxon>Papilionoideae</taxon>
        <taxon>50 kb inversion clade</taxon>
        <taxon>dalbergioids sensu lato</taxon>
        <taxon>Dalbergieae</taxon>
        <taxon>Pterocarpus clade</taxon>
        <taxon>Arachis</taxon>
    </lineage>
</organism>
<gene>
    <name evidence="4" type="ORF">Ahy_A05g023226</name>
</gene>
<evidence type="ECO:0000313" key="4">
    <source>
        <dbReference type="EMBL" id="RYR57494.1"/>
    </source>
</evidence>
<accession>A0A445D3A0</accession>
<feature type="compositionally biased region" description="Basic and acidic residues" evidence="1">
    <location>
        <begin position="146"/>
        <end position="158"/>
    </location>
</feature>
<feature type="compositionally biased region" description="Acidic residues" evidence="1">
    <location>
        <begin position="160"/>
        <end position="190"/>
    </location>
</feature>
<feature type="domain" description="Transposase MuDR plant" evidence="2">
    <location>
        <begin position="281"/>
        <end position="342"/>
    </location>
</feature>
<dbReference type="Pfam" id="PF26130">
    <property type="entry name" value="PB1-like"/>
    <property type="match status" value="1"/>
</dbReference>
<protein>
    <submittedName>
        <fullName evidence="4">Uncharacterized protein</fullName>
    </submittedName>
</protein>
<dbReference type="EMBL" id="SDMP01000005">
    <property type="protein sequence ID" value="RYR57494.1"/>
    <property type="molecule type" value="Genomic_DNA"/>
</dbReference>
<evidence type="ECO:0000256" key="1">
    <source>
        <dbReference type="SAM" id="MobiDB-lite"/>
    </source>
</evidence>
<feature type="compositionally biased region" description="Acidic residues" evidence="1">
    <location>
        <begin position="198"/>
        <end position="208"/>
    </location>
</feature>
<evidence type="ECO:0000259" key="2">
    <source>
        <dbReference type="Pfam" id="PF03108"/>
    </source>
</evidence>
<dbReference type="PANTHER" id="PTHR31973:SF187">
    <property type="entry name" value="MUTATOR TRANSPOSASE MUDRA PROTEIN"/>
    <property type="match status" value="1"/>
</dbReference>